<evidence type="ECO:0000256" key="4">
    <source>
        <dbReference type="ARBA" id="ARBA00022776"/>
    </source>
</evidence>
<evidence type="ECO:0000313" key="8">
    <source>
        <dbReference type="Proteomes" id="UP000694846"/>
    </source>
</evidence>
<keyword evidence="3" id="KW-0132">Cell division</keyword>
<evidence type="ECO:0000313" key="9">
    <source>
        <dbReference type="RefSeq" id="XP_025418885.1"/>
    </source>
</evidence>
<dbReference type="GO" id="GO:0005737">
    <property type="term" value="C:cytoplasm"/>
    <property type="evidence" value="ECO:0007669"/>
    <property type="project" value="TreeGrafter"/>
</dbReference>
<name>A0A8B8G822_9HEMI</name>
<dbReference type="SUPFAM" id="SSF56019">
    <property type="entry name" value="The spindle assembly checkpoint protein mad2"/>
    <property type="match status" value="1"/>
</dbReference>
<keyword evidence="6" id="KW-0131">Cell cycle</keyword>
<dbReference type="PANTHER" id="PTHR11842">
    <property type="entry name" value="MITOTIC SPINDLE ASSEMBLY CHECKPOINT PROTEIN MAD2"/>
    <property type="match status" value="1"/>
</dbReference>
<dbReference type="PANTHER" id="PTHR11842:SF11">
    <property type="entry name" value="MITOTIC SPINDLE ASSEMBLY CHECKPOINT PROTEIN MAD2A"/>
    <property type="match status" value="1"/>
</dbReference>
<evidence type="ECO:0000256" key="2">
    <source>
        <dbReference type="ARBA" id="ARBA00010348"/>
    </source>
</evidence>
<feature type="domain" description="HORMA" evidence="7">
    <location>
        <begin position="14"/>
        <end position="166"/>
    </location>
</feature>
<evidence type="ECO:0000256" key="3">
    <source>
        <dbReference type="ARBA" id="ARBA00022618"/>
    </source>
</evidence>
<comment type="similarity">
    <text evidence="2">Belongs to the MAD2 family.</text>
</comment>
<keyword evidence="4" id="KW-0498">Mitosis</keyword>
<dbReference type="PROSITE" id="PS50815">
    <property type="entry name" value="HORMA"/>
    <property type="match status" value="1"/>
</dbReference>
<dbReference type="GO" id="GO:0051301">
    <property type="term" value="P:cell division"/>
    <property type="evidence" value="ECO:0007669"/>
    <property type="project" value="UniProtKB-KW"/>
</dbReference>
<proteinExistence type="inferred from homology"/>
<dbReference type="InterPro" id="IPR045091">
    <property type="entry name" value="Mad2-like"/>
</dbReference>
<evidence type="ECO:0000256" key="1">
    <source>
        <dbReference type="ARBA" id="ARBA00004123"/>
    </source>
</evidence>
<organism evidence="8 9">
    <name type="scientific">Sipha flava</name>
    <name type="common">yellow sugarcane aphid</name>
    <dbReference type="NCBI Taxonomy" id="143950"/>
    <lineage>
        <taxon>Eukaryota</taxon>
        <taxon>Metazoa</taxon>
        <taxon>Ecdysozoa</taxon>
        <taxon>Arthropoda</taxon>
        <taxon>Hexapoda</taxon>
        <taxon>Insecta</taxon>
        <taxon>Pterygota</taxon>
        <taxon>Neoptera</taxon>
        <taxon>Paraneoptera</taxon>
        <taxon>Hemiptera</taxon>
        <taxon>Sternorrhyncha</taxon>
        <taxon>Aphidomorpha</taxon>
        <taxon>Aphidoidea</taxon>
        <taxon>Aphididae</taxon>
        <taxon>Sipha</taxon>
    </lineage>
</organism>
<dbReference type="InterPro" id="IPR003511">
    <property type="entry name" value="HORMA_dom"/>
</dbReference>
<sequence length="166" mass="19700">MAVLQSNQNTIILKTSASFSVEYMYYAMNTILFIRGFSTLNNFTIKYYFGVAIWILSDEKLSYYFKPQLKSLRELLINRFVRKIFLHLKNSTTNEVLEQWNFVVECKEHNNGELNKYNDLSIVQKEIRYLLQQICSMKSYLPLSTQEWNYSITVKLEDPIMSNLMV</sequence>
<dbReference type="Proteomes" id="UP000694846">
    <property type="component" value="Unplaced"/>
</dbReference>
<evidence type="ECO:0000259" key="7">
    <source>
        <dbReference type="PROSITE" id="PS50815"/>
    </source>
</evidence>
<dbReference type="GO" id="GO:0005654">
    <property type="term" value="C:nucleoplasm"/>
    <property type="evidence" value="ECO:0007669"/>
    <property type="project" value="TreeGrafter"/>
</dbReference>
<dbReference type="InterPro" id="IPR036570">
    <property type="entry name" value="HORMA_dom_sf"/>
</dbReference>
<comment type="subcellular location">
    <subcellularLocation>
        <location evidence="1">Nucleus</location>
    </subcellularLocation>
</comment>
<keyword evidence="8" id="KW-1185">Reference proteome</keyword>
<evidence type="ECO:0000256" key="6">
    <source>
        <dbReference type="ARBA" id="ARBA00023306"/>
    </source>
</evidence>
<accession>A0A8B8G822</accession>
<dbReference type="OrthoDB" id="1806at2759"/>
<dbReference type="RefSeq" id="XP_025418885.1">
    <property type="nucleotide sequence ID" value="XM_025563100.1"/>
</dbReference>
<gene>
    <name evidence="9" type="primary">LOC112689406</name>
</gene>
<dbReference type="GeneID" id="112689406"/>
<dbReference type="Gene3D" id="3.30.900.10">
    <property type="entry name" value="HORMA domain"/>
    <property type="match status" value="1"/>
</dbReference>
<protein>
    <submittedName>
        <fullName evidence="9">Spindle assembly checkpoint component MAD2-like</fullName>
    </submittedName>
</protein>
<dbReference type="AlphaFoldDB" id="A0A8B8G822"/>
<dbReference type="GO" id="GO:0000776">
    <property type="term" value="C:kinetochore"/>
    <property type="evidence" value="ECO:0007669"/>
    <property type="project" value="TreeGrafter"/>
</dbReference>
<dbReference type="GO" id="GO:0007094">
    <property type="term" value="P:mitotic spindle assembly checkpoint signaling"/>
    <property type="evidence" value="ECO:0007669"/>
    <property type="project" value="TreeGrafter"/>
</dbReference>
<keyword evidence="5" id="KW-0539">Nucleus</keyword>
<evidence type="ECO:0000256" key="5">
    <source>
        <dbReference type="ARBA" id="ARBA00023242"/>
    </source>
</evidence>
<reference evidence="9" key="1">
    <citation type="submission" date="2025-08" db="UniProtKB">
        <authorList>
            <consortium name="RefSeq"/>
        </authorList>
    </citation>
    <scope>IDENTIFICATION</scope>
    <source>
        <tissue evidence="9">Whole body</tissue>
    </source>
</reference>